<keyword evidence="2" id="KW-1185">Reference proteome</keyword>
<name>A0A101MJL9_PENFR</name>
<gene>
    <name evidence="1" type="ORF">ACN42_g5353</name>
</gene>
<evidence type="ECO:0000313" key="1">
    <source>
        <dbReference type="EMBL" id="KUM61770.1"/>
    </source>
</evidence>
<dbReference type="AlphaFoldDB" id="A0A101MJL9"/>
<dbReference type="EMBL" id="LLXE01000122">
    <property type="protein sequence ID" value="KUM61770.1"/>
    <property type="molecule type" value="Genomic_DNA"/>
</dbReference>
<comment type="caution">
    <text evidence="1">The sequence shown here is derived from an EMBL/GenBank/DDBJ whole genome shotgun (WGS) entry which is preliminary data.</text>
</comment>
<evidence type="ECO:0000313" key="2">
    <source>
        <dbReference type="Proteomes" id="UP000055045"/>
    </source>
</evidence>
<accession>A0A101MJL9</accession>
<dbReference type="Proteomes" id="UP000055045">
    <property type="component" value="Unassembled WGS sequence"/>
</dbReference>
<protein>
    <submittedName>
        <fullName evidence="1">Uncharacterized protein</fullName>
    </submittedName>
</protein>
<reference evidence="1 2" key="1">
    <citation type="submission" date="2015-10" db="EMBL/GenBank/DDBJ databases">
        <title>Genome sequencing of Penicillium freii.</title>
        <authorList>
            <person name="Nguyen H.D."/>
            <person name="Visagie C.M."/>
            <person name="Seifert K.A."/>
        </authorList>
    </citation>
    <scope>NUCLEOTIDE SEQUENCE [LARGE SCALE GENOMIC DNA]</scope>
    <source>
        <strain evidence="1 2">DAOM 242723</strain>
    </source>
</reference>
<sequence length="109" mass="11762">MNSSMNPSSHCSHLYASARAKYIGPSPMICNITYIIYDHPWSSRDNGLCPKPQSTTRWPSGNTSPLSALDTIWSIMIPLNSTALATSSNRHLGLPSPMPWSSSSSVAAP</sequence>
<organism evidence="1 2">
    <name type="scientific">Penicillium freii</name>
    <dbReference type="NCBI Taxonomy" id="48697"/>
    <lineage>
        <taxon>Eukaryota</taxon>
        <taxon>Fungi</taxon>
        <taxon>Dikarya</taxon>
        <taxon>Ascomycota</taxon>
        <taxon>Pezizomycotina</taxon>
        <taxon>Eurotiomycetes</taxon>
        <taxon>Eurotiomycetidae</taxon>
        <taxon>Eurotiales</taxon>
        <taxon>Aspergillaceae</taxon>
        <taxon>Penicillium</taxon>
    </lineage>
</organism>
<proteinExistence type="predicted"/>